<gene>
    <name evidence="1" type="ORF">FHS60_000338</name>
</gene>
<sequence length="72" mass="8443">MSFFWCEKIEFFLIHVLQCEIIGIGKLSIYVHAYPLALQQETKQRRSLYIPVFNIAKVKGRGREKRGRNLGC</sequence>
<dbReference type="Proteomes" id="UP000541425">
    <property type="component" value="Unassembled WGS sequence"/>
</dbReference>
<proteinExistence type="predicted"/>
<evidence type="ECO:0000313" key="1">
    <source>
        <dbReference type="EMBL" id="MBB3701896.1"/>
    </source>
</evidence>
<evidence type="ECO:0000313" key="2">
    <source>
        <dbReference type="Proteomes" id="UP000541425"/>
    </source>
</evidence>
<comment type="caution">
    <text evidence="1">The sequence shown here is derived from an EMBL/GenBank/DDBJ whole genome shotgun (WGS) entry which is preliminary data.</text>
</comment>
<organism evidence="1 2">
    <name type="scientific">Alloprevotella rava</name>
    <dbReference type="NCBI Taxonomy" id="671218"/>
    <lineage>
        <taxon>Bacteria</taxon>
        <taxon>Pseudomonadati</taxon>
        <taxon>Bacteroidota</taxon>
        <taxon>Bacteroidia</taxon>
        <taxon>Bacteroidales</taxon>
        <taxon>Prevotellaceae</taxon>
        <taxon>Alloprevotella</taxon>
    </lineage>
</organism>
<protein>
    <submittedName>
        <fullName evidence="1">Uncharacterized protein</fullName>
    </submittedName>
</protein>
<reference evidence="1 2" key="1">
    <citation type="submission" date="2020-08" db="EMBL/GenBank/DDBJ databases">
        <title>Genomic Encyclopedia of Type Strains, Phase IV (KMG-IV): sequencing the most valuable type-strain genomes for metagenomic binning, comparative biology and taxonomic classification.</title>
        <authorList>
            <person name="Goeker M."/>
        </authorList>
    </citation>
    <scope>NUCLEOTIDE SEQUENCE [LARGE SCALE GENOMIC DNA]</scope>
    <source>
        <strain evidence="1 2">DSM 22548</strain>
    </source>
</reference>
<dbReference type="AlphaFoldDB" id="A0A7W5UG84"/>
<dbReference type="EMBL" id="JACICA010000001">
    <property type="protein sequence ID" value="MBB3701896.1"/>
    <property type="molecule type" value="Genomic_DNA"/>
</dbReference>
<name>A0A7W5UG84_9BACT</name>
<accession>A0A7W5UG84</accession>